<evidence type="ECO:0000313" key="2">
    <source>
        <dbReference type="EMBL" id="MDR7322316.1"/>
    </source>
</evidence>
<dbReference type="SUPFAM" id="SSF53474">
    <property type="entry name" value="alpha/beta-Hydrolases"/>
    <property type="match status" value="1"/>
</dbReference>
<proteinExistence type="predicted"/>
<accession>A0AAE4CR14</accession>
<dbReference type="InterPro" id="IPR029058">
    <property type="entry name" value="AB_hydrolase_fold"/>
</dbReference>
<dbReference type="EMBL" id="JAVDYC010000001">
    <property type="protein sequence ID" value="MDR7322316.1"/>
    <property type="molecule type" value="Genomic_DNA"/>
</dbReference>
<feature type="domain" description="DUF7379" evidence="1">
    <location>
        <begin position="284"/>
        <end position="387"/>
    </location>
</feature>
<comment type="caution">
    <text evidence="2">The sequence shown here is derived from an EMBL/GenBank/DDBJ whole genome shotgun (WGS) entry which is preliminary data.</text>
</comment>
<protein>
    <submittedName>
        <fullName evidence="2">Pimeloyl-ACP methyl ester carboxylesterase</fullName>
    </submittedName>
</protein>
<reference evidence="2 3" key="1">
    <citation type="submission" date="2023-07" db="EMBL/GenBank/DDBJ databases">
        <title>Sequencing the genomes of 1000 actinobacteria strains.</title>
        <authorList>
            <person name="Klenk H.-P."/>
        </authorList>
    </citation>
    <scope>NUCLEOTIDE SEQUENCE [LARGE SCALE GENOMIC DNA]</scope>
    <source>
        <strain evidence="2 3">DSM 44711</strain>
    </source>
</reference>
<organism evidence="2 3">
    <name type="scientific">Catenuloplanes niger</name>
    <dbReference type="NCBI Taxonomy" id="587534"/>
    <lineage>
        <taxon>Bacteria</taxon>
        <taxon>Bacillati</taxon>
        <taxon>Actinomycetota</taxon>
        <taxon>Actinomycetes</taxon>
        <taxon>Micromonosporales</taxon>
        <taxon>Micromonosporaceae</taxon>
        <taxon>Catenuloplanes</taxon>
    </lineage>
</organism>
<dbReference type="Pfam" id="PF24096">
    <property type="entry name" value="DUF7379"/>
    <property type="match status" value="1"/>
</dbReference>
<keyword evidence="3" id="KW-1185">Reference proteome</keyword>
<sequence>MYETSKKFPLFQVAPGAYTRDSIFNEEEVLSDDTYLRSRLSIEGAPGSLIDRVLQEFRFGDLYLGNTLKNLSPLAPAGRTSVEEIQSSIPTTDVLDSRNLPQEQMARLKVLGNGNSWRTPEFELSLDEDGEPVTVAAFAPDAFVMVIPSDSMIIDITYLPEDESGNVLDGWPPHVRDDDFPNDGSLIVWRHYVGSHSASMDGFTARGPLPRRRRISLNPIESVTLLVGRALSLRASRRKRTSHDPSWRLRRWWKERRTTMMSSAPSIESVNASEVADGAAVVAIHGTMSCGVKLAGDIQDAISSSKPNRIMPVLRFEHDTWHSVSHNAADLLQKVQNLNLRRVLFVAHSRGGLVGAEVLERLQAHLSHGELISLGTPFGGTPIADAAGEAFLASFAVMDQLEIDIFTRLFGLLYLGRIPDGIADMQTESGYIRASSFRPLANSTGAGGAVDFQSSIRQCGLSWIWRSAIRGVALGAIGDGNNDLVVPQASALTRVGETIELACDHFCYLDEVEVRDAIASAHQRLL</sequence>
<dbReference type="AlphaFoldDB" id="A0AAE4CR14"/>
<gene>
    <name evidence="2" type="ORF">J2S44_002566</name>
</gene>
<evidence type="ECO:0000259" key="1">
    <source>
        <dbReference type="Pfam" id="PF24096"/>
    </source>
</evidence>
<dbReference type="InterPro" id="IPR055803">
    <property type="entry name" value="DUF7379"/>
</dbReference>
<dbReference type="RefSeq" id="WP_310412491.1">
    <property type="nucleotide sequence ID" value="NZ_JAVDYC010000001.1"/>
</dbReference>
<dbReference type="Gene3D" id="3.40.50.1820">
    <property type="entry name" value="alpha/beta hydrolase"/>
    <property type="match status" value="1"/>
</dbReference>
<evidence type="ECO:0000313" key="3">
    <source>
        <dbReference type="Proteomes" id="UP001183629"/>
    </source>
</evidence>
<name>A0AAE4CR14_9ACTN</name>
<dbReference type="Proteomes" id="UP001183629">
    <property type="component" value="Unassembled WGS sequence"/>
</dbReference>